<evidence type="ECO:0000313" key="3">
    <source>
        <dbReference type="Proteomes" id="UP000027265"/>
    </source>
</evidence>
<dbReference type="InParanoid" id="A0A067Q7P9"/>
<dbReference type="AlphaFoldDB" id="A0A067Q7P9"/>
<gene>
    <name evidence="2" type="ORF">JAAARDRAFT_69088</name>
</gene>
<reference evidence="3" key="1">
    <citation type="journal article" date="2014" name="Proc. Natl. Acad. Sci. U.S.A.">
        <title>Extensive sampling of basidiomycete genomes demonstrates inadequacy of the white-rot/brown-rot paradigm for wood decay fungi.</title>
        <authorList>
            <person name="Riley R."/>
            <person name="Salamov A.A."/>
            <person name="Brown D.W."/>
            <person name="Nagy L.G."/>
            <person name="Floudas D."/>
            <person name="Held B.W."/>
            <person name="Levasseur A."/>
            <person name="Lombard V."/>
            <person name="Morin E."/>
            <person name="Otillar R."/>
            <person name="Lindquist E.A."/>
            <person name="Sun H."/>
            <person name="LaButti K.M."/>
            <person name="Schmutz J."/>
            <person name="Jabbour D."/>
            <person name="Luo H."/>
            <person name="Baker S.E."/>
            <person name="Pisabarro A.G."/>
            <person name="Walton J.D."/>
            <person name="Blanchette R.A."/>
            <person name="Henrissat B."/>
            <person name="Martin F."/>
            <person name="Cullen D."/>
            <person name="Hibbett D.S."/>
            <person name="Grigoriev I.V."/>
        </authorList>
    </citation>
    <scope>NUCLEOTIDE SEQUENCE [LARGE SCALE GENOMIC DNA]</scope>
    <source>
        <strain evidence="3">MUCL 33604</strain>
    </source>
</reference>
<dbReference type="Proteomes" id="UP000027265">
    <property type="component" value="Unassembled WGS sequence"/>
</dbReference>
<protein>
    <submittedName>
        <fullName evidence="2">Uncharacterized protein</fullName>
    </submittedName>
</protein>
<feature type="region of interest" description="Disordered" evidence="1">
    <location>
        <begin position="33"/>
        <end position="54"/>
    </location>
</feature>
<proteinExistence type="predicted"/>
<sequence length="70" mass="7725">MTSTSNPKLVDEGKAKPMYVLPPIPQHTLILLPPVPSPPSSEHQLPVPKNPQSDEHFVGIYGRFLRGTQI</sequence>
<name>A0A067Q7P9_9AGAM</name>
<keyword evidence="3" id="KW-1185">Reference proteome</keyword>
<evidence type="ECO:0000256" key="1">
    <source>
        <dbReference type="SAM" id="MobiDB-lite"/>
    </source>
</evidence>
<accession>A0A067Q7P9</accession>
<dbReference type="HOGENOM" id="CLU_2758119_0_0_1"/>
<evidence type="ECO:0000313" key="2">
    <source>
        <dbReference type="EMBL" id="KDQ58631.1"/>
    </source>
</evidence>
<dbReference type="EMBL" id="KL197717">
    <property type="protein sequence ID" value="KDQ58631.1"/>
    <property type="molecule type" value="Genomic_DNA"/>
</dbReference>
<organism evidence="2 3">
    <name type="scientific">Jaapia argillacea MUCL 33604</name>
    <dbReference type="NCBI Taxonomy" id="933084"/>
    <lineage>
        <taxon>Eukaryota</taxon>
        <taxon>Fungi</taxon>
        <taxon>Dikarya</taxon>
        <taxon>Basidiomycota</taxon>
        <taxon>Agaricomycotina</taxon>
        <taxon>Agaricomycetes</taxon>
        <taxon>Agaricomycetidae</taxon>
        <taxon>Jaapiales</taxon>
        <taxon>Jaapiaceae</taxon>
        <taxon>Jaapia</taxon>
    </lineage>
</organism>